<dbReference type="PROSITE" id="PS51435">
    <property type="entry name" value="AP_NUCLEASE_F1_4"/>
    <property type="match status" value="1"/>
</dbReference>
<dbReference type="OrthoDB" id="5289918at2"/>
<dbReference type="PANTHER" id="PTHR22748">
    <property type="entry name" value="AP ENDONUCLEASE"/>
    <property type="match status" value="1"/>
</dbReference>
<organism evidence="9 10">
    <name type="scientific">Halobacteriovorax marinus (strain ATCC BAA-682 / DSM 15412 / SJ)</name>
    <name type="common">Bacteriovorax marinus</name>
    <dbReference type="NCBI Taxonomy" id="862908"/>
    <lineage>
        <taxon>Bacteria</taxon>
        <taxon>Pseudomonadati</taxon>
        <taxon>Bdellovibrionota</taxon>
        <taxon>Bacteriovoracia</taxon>
        <taxon>Bacteriovoracales</taxon>
        <taxon>Halobacteriovoraceae</taxon>
        <taxon>Halobacteriovorax</taxon>
    </lineage>
</organism>
<evidence type="ECO:0000256" key="2">
    <source>
        <dbReference type="ARBA" id="ARBA00022723"/>
    </source>
</evidence>
<dbReference type="InterPro" id="IPR036691">
    <property type="entry name" value="Endo/exonu/phosph_ase_sf"/>
</dbReference>
<keyword evidence="6" id="KW-0464">Manganese</keyword>
<name>E1WXN9_HALMS</name>
<dbReference type="PATRIC" id="fig|862908.3.peg.912"/>
<comment type="cofactor">
    <cofactor evidence="6">
        <name>Mg(2+)</name>
        <dbReference type="ChEBI" id="CHEBI:18420"/>
    </cofactor>
    <cofactor evidence="6">
        <name>Mn(2+)</name>
        <dbReference type="ChEBI" id="CHEBI:29035"/>
    </cofactor>
    <text evidence="6">Probably binds two magnesium or manganese ions per subunit.</text>
</comment>
<dbReference type="EMBL" id="FQ312005">
    <property type="protein sequence ID" value="CBW25845.1"/>
    <property type="molecule type" value="Genomic_DNA"/>
</dbReference>
<dbReference type="GO" id="GO:0046872">
    <property type="term" value="F:metal ion binding"/>
    <property type="evidence" value="ECO:0007669"/>
    <property type="project" value="UniProtKB-KW"/>
</dbReference>
<dbReference type="InterPro" id="IPR005135">
    <property type="entry name" value="Endo/exonuclease/phosphatase"/>
</dbReference>
<dbReference type="InterPro" id="IPR004808">
    <property type="entry name" value="AP_endonuc_1"/>
</dbReference>
<dbReference type="STRING" id="862908.BMS_0958"/>
<feature type="binding site" evidence="6">
    <location>
        <position position="150"/>
    </location>
    <ligand>
        <name>Mg(2+)</name>
        <dbReference type="ChEBI" id="CHEBI:18420"/>
        <label>1</label>
    </ligand>
</feature>
<feature type="site" description="Important for catalytic activity" evidence="7">
    <location>
        <position position="222"/>
    </location>
</feature>
<feature type="site" description="Transition state stabilizer" evidence="7">
    <location>
        <position position="152"/>
    </location>
</feature>
<evidence type="ECO:0000259" key="8">
    <source>
        <dbReference type="Pfam" id="PF03372"/>
    </source>
</evidence>
<dbReference type="GO" id="GO:0003906">
    <property type="term" value="F:DNA-(apurinic or apyrimidinic site) endonuclease activity"/>
    <property type="evidence" value="ECO:0007669"/>
    <property type="project" value="TreeGrafter"/>
</dbReference>
<dbReference type="PANTHER" id="PTHR22748:SF6">
    <property type="entry name" value="DNA-(APURINIC OR APYRIMIDINIC SITE) ENDONUCLEASE"/>
    <property type="match status" value="1"/>
</dbReference>
<evidence type="ECO:0000313" key="10">
    <source>
        <dbReference type="Proteomes" id="UP000008963"/>
    </source>
</evidence>
<dbReference type="SUPFAM" id="SSF56219">
    <property type="entry name" value="DNase I-like"/>
    <property type="match status" value="1"/>
</dbReference>
<dbReference type="eggNOG" id="COG0708">
    <property type="taxonomic scope" value="Bacteria"/>
</dbReference>
<dbReference type="GO" id="GO:0008081">
    <property type="term" value="F:phosphoric diester hydrolase activity"/>
    <property type="evidence" value="ECO:0007669"/>
    <property type="project" value="TreeGrafter"/>
</dbReference>
<dbReference type="Gene3D" id="3.60.10.10">
    <property type="entry name" value="Endonuclease/exonuclease/phosphatase"/>
    <property type="match status" value="1"/>
</dbReference>
<keyword evidence="4 6" id="KW-0460">Magnesium</keyword>
<feature type="binding site" evidence="6">
    <location>
        <position position="7"/>
    </location>
    <ligand>
        <name>Mg(2+)</name>
        <dbReference type="ChEBI" id="CHEBI:18420"/>
        <label>1</label>
    </ligand>
</feature>
<dbReference type="Proteomes" id="UP000008963">
    <property type="component" value="Chromosome"/>
</dbReference>
<feature type="active site" description="Proton donor/acceptor" evidence="5">
    <location>
        <position position="150"/>
    </location>
</feature>
<evidence type="ECO:0000256" key="4">
    <source>
        <dbReference type="ARBA" id="ARBA00022842"/>
    </source>
</evidence>
<dbReference type="AlphaFoldDB" id="E1WXN9"/>
<dbReference type="NCBIfam" id="TIGR00195">
    <property type="entry name" value="exoDNase_III"/>
    <property type="match status" value="1"/>
</dbReference>
<dbReference type="RefSeq" id="WP_014243630.1">
    <property type="nucleotide sequence ID" value="NC_016620.1"/>
</dbReference>
<feature type="binding site" evidence="6">
    <location>
        <position position="35"/>
    </location>
    <ligand>
        <name>Mg(2+)</name>
        <dbReference type="ChEBI" id="CHEBI:18420"/>
        <label>1</label>
    </ligand>
</feature>
<evidence type="ECO:0000256" key="5">
    <source>
        <dbReference type="PIRSR" id="PIRSR604808-1"/>
    </source>
</evidence>
<evidence type="ECO:0000313" key="9">
    <source>
        <dbReference type="EMBL" id="CBW25845.1"/>
    </source>
</evidence>
<evidence type="ECO:0000256" key="3">
    <source>
        <dbReference type="ARBA" id="ARBA00022801"/>
    </source>
</evidence>
<dbReference type="GO" id="GO:0008311">
    <property type="term" value="F:double-stranded DNA 3'-5' DNA exonuclease activity"/>
    <property type="evidence" value="ECO:0007669"/>
    <property type="project" value="TreeGrafter"/>
</dbReference>
<sequence length="256" mass="30072">MKIYSWNVAGIRACEKKGLYDWYLEELAEVYCFQETKALPEQLNDQLVNPKSHSAIYAPAVKKGYSGVSTWVKSGIEHKHTIGLGIEEFDNEGRTIITEFDNFFLFNCYFPNGQRDHARVPYKMSYCKAIEEKAQELHQQFKKDIIITGDYNTAHHPIDLANPKTNTKSTGFLPLEREWMDHFEEIGYVDIFRHFTPEENGHYTWWTYRSNCRERNIGWRIDYFWTNKDMLKNIKGCSHHTDILGSDHCPISLELN</sequence>
<feature type="binding site" evidence="6">
    <location>
        <position position="247"/>
    </location>
    <ligand>
        <name>Mg(2+)</name>
        <dbReference type="ChEBI" id="CHEBI:18420"/>
        <label>1</label>
    </ligand>
</feature>
<evidence type="ECO:0000256" key="6">
    <source>
        <dbReference type="PIRSR" id="PIRSR604808-2"/>
    </source>
</evidence>
<feature type="binding site" evidence="6">
    <location>
        <position position="248"/>
    </location>
    <ligand>
        <name>Mg(2+)</name>
        <dbReference type="ChEBI" id="CHEBI:18420"/>
        <label>1</label>
    </ligand>
</feature>
<feature type="active site" evidence="5">
    <location>
        <position position="109"/>
    </location>
</feature>
<feature type="binding site" evidence="6">
    <location>
        <position position="152"/>
    </location>
    <ligand>
        <name>Mg(2+)</name>
        <dbReference type="ChEBI" id="CHEBI:18420"/>
        <label>1</label>
    </ligand>
</feature>
<keyword evidence="10" id="KW-1185">Reference proteome</keyword>
<protein>
    <submittedName>
        <fullName evidence="9">Exodeoxyribonuclease</fullName>
    </submittedName>
</protein>
<keyword evidence="3" id="KW-0378">Hydrolase</keyword>
<evidence type="ECO:0000256" key="7">
    <source>
        <dbReference type="PIRSR" id="PIRSR604808-3"/>
    </source>
</evidence>
<keyword evidence="2 6" id="KW-0479">Metal-binding</keyword>
<comment type="similarity">
    <text evidence="1">Belongs to the DNA repair enzymes AP/ExoA family.</text>
</comment>
<dbReference type="HOGENOM" id="CLU_027539_3_1_7"/>
<reference evidence="10" key="1">
    <citation type="journal article" date="2013" name="ISME J.">
        <title>A small predatory core genome in the divergent marine Bacteriovorax marinus SJ and the terrestrial Bdellovibrio bacteriovorus.</title>
        <authorList>
            <person name="Crossman L.C."/>
            <person name="Chen H."/>
            <person name="Cerdeno-Tarraga A.M."/>
            <person name="Brooks K."/>
            <person name="Quail M.A."/>
            <person name="Pineiro S.A."/>
            <person name="Hobley L."/>
            <person name="Sockett R.E."/>
            <person name="Bentley S.D."/>
            <person name="Parkhill J."/>
            <person name="Williams H.N."/>
            <person name="Stine O.C."/>
        </authorList>
    </citation>
    <scope>NUCLEOTIDE SEQUENCE [LARGE SCALE GENOMIC DNA]</scope>
    <source>
        <strain evidence="10">ATCC BAA-682 / DSM 15412 / SJ</strain>
    </source>
</reference>
<feature type="active site" description="Proton acceptor" evidence="5">
    <location>
        <position position="248"/>
    </location>
</feature>
<gene>
    <name evidence="9" type="primary">exoA</name>
    <name evidence="9" type="ordered locus">BMS_0958</name>
</gene>
<accession>E1WXN9</accession>
<dbReference type="KEGG" id="bmx:BMS_0958"/>
<proteinExistence type="inferred from homology"/>
<dbReference type="Pfam" id="PF03372">
    <property type="entry name" value="Exo_endo_phos"/>
    <property type="match status" value="1"/>
</dbReference>
<evidence type="ECO:0000256" key="1">
    <source>
        <dbReference type="ARBA" id="ARBA00007092"/>
    </source>
</evidence>
<feature type="site" description="Interaction with DNA substrate" evidence="7">
    <location>
        <position position="248"/>
    </location>
</feature>
<feature type="domain" description="Endonuclease/exonuclease/phosphatase" evidence="8">
    <location>
        <begin position="5"/>
        <end position="248"/>
    </location>
</feature>
<dbReference type="GO" id="GO:0006284">
    <property type="term" value="P:base-excision repair"/>
    <property type="evidence" value="ECO:0007669"/>
    <property type="project" value="TreeGrafter"/>
</dbReference>
<dbReference type="NCBIfam" id="TIGR00633">
    <property type="entry name" value="xth"/>
    <property type="match status" value="1"/>
</dbReference>